<dbReference type="RefSeq" id="WP_379068891.1">
    <property type="nucleotide sequence ID" value="NZ_JBHTIT010000001.1"/>
</dbReference>
<dbReference type="SMART" id="SM00342">
    <property type="entry name" value="HTH_ARAC"/>
    <property type="match status" value="1"/>
</dbReference>
<protein>
    <submittedName>
        <fullName evidence="5">Helix-turn-helix domain-containing protein</fullName>
    </submittedName>
</protein>
<keyword evidence="6" id="KW-1185">Reference proteome</keyword>
<keyword evidence="1" id="KW-0805">Transcription regulation</keyword>
<evidence type="ECO:0000313" key="6">
    <source>
        <dbReference type="Proteomes" id="UP001597044"/>
    </source>
</evidence>
<evidence type="ECO:0000256" key="3">
    <source>
        <dbReference type="ARBA" id="ARBA00023163"/>
    </source>
</evidence>
<proteinExistence type="predicted"/>
<dbReference type="PROSITE" id="PS01124">
    <property type="entry name" value="HTH_ARAC_FAMILY_2"/>
    <property type="match status" value="1"/>
</dbReference>
<dbReference type="Pfam" id="PF12833">
    <property type="entry name" value="HTH_18"/>
    <property type="match status" value="1"/>
</dbReference>
<dbReference type="EMBL" id="JBHTIT010000001">
    <property type="protein sequence ID" value="MFD0949323.1"/>
    <property type="molecule type" value="Genomic_DNA"/>
</dbReference>
<evidence type="ECO:0000313" key="5">
    <source>
        <dbReference type="EMBL" id="MFD0949323.1"/>
    </source>
</evidence>
<evidence type="ECO:0000256" key="2">
    <source>
        <dbReference type="ARBA" id="ARBA00023125"/>
    </source>
</evidence>
<evidence type="ECO:0000259" key="4">
    <source>
        <dbReference type="PROSITE" id="PS01124"/>
    </source>
</evidence>
<reference evidence="6" key="1">
    <citation type="journal article" date="2019" name="Int. J. Syst. Evol. Microbiol.">
        <title>The Global Catalogue of Microorganisms (GCM) 10K type strain sequencing project: providing services to taxonomists for standard genome sequencing and annotation.</title>
        <authorList>
            <consortium name="The Broad Institute Genomics Platform"/>
            <consortium name="The Broad Institute Genome Sequencing Center for Infectious Disease"/>
            <person name="Wu L."/>
            <person name="Ma J."/>
        </authorList>
    </citation>
    <scope>NUCLEOTIDE SEQUENCE [LARGE SCALE GENOMIC DNA]</scope>
    <source>
        <strain evidence="6">CCUG 63419</strain>
    </source>
</reference>
<gene>
    <name evidence="5" type="ORF">ACFQ0F_02770</name>
</gene>
<dbReference type="PANTHER" id="PTHR46796">
    <property type="entry name" value="HTH-TYPE TRANSCRIPTIONAL ACTIVATOR RHAS-RELATED"/>
    <property type="match status" value="1"/>
</dbReference>
<name>A0ABW3HGE7_9GAMM</name>
<dbReference type="Gene3D" id="1.10.10.60">
    <property type="entry name" value="Homeodomain-like"/>
    <property type="match status" value="2"/>
</dbReference>
<feature type="domain" description="HTH araC/xylS-type" evidence="4">
    <location>
        <begin position="175"/>
        <end position="272"/>
    </location>
</feature>
<dbReference type="InterPro" id="IPR018060">
    <property type="entry name" value="HTH_AraC"/>
</dbReference>
<dbReference type="Pfam" id="PF12852">
    <property type="entry name" value="Cupin_6"/>
    <property type="match status" value="1"/>
</dbReference>
<comment type="caution">
    <text evidence="5">The sequence shown here is derived from an EMBL/GenBank/DDBJ whole genome shotgun (WGS) entry which is preliminary data.</text>
</comment>
<dbReference type="PANTHER" id="PTHR46796:SF13">
    <property type="entry name" value="HTH-TYPE TRANSCRIPTIONAL ACTIVATOR RHAS"/>
    <property type="match status" value="1"/>
</dbReference>
<dbReference type="InterPro" id="IPR009057">
    <property type="entry name" value="Homeodomain-like_sf"/>
</dbReference>
<organism evidence="5 6">
    <name type="scientific">Paraperlucidibaca wandonensis</name>
    <dbReference type="NCBI Taxonomy" id="1268273"/>
    <lineage>
        <taxon>Bacteria</taxon>
        <taxon>Pseudomonadati</taxon>
        <taxon>Pseudomonadota</taxon>
        <taxon>Gammaproteobacteria</taxon>
        <taxon>Moraxellales</taxon>
        <taxon>Moraxellaceae</taxon>
        <taxon>Paraperlucidibaca</taxon>
    </lineage>
</organism>
<keyword evidence="3" id="KW-0804">Transcription</keyword>
<accession>A0ABW3HGE7</accession>
<evidence type="ECO:0000256" key="1">
    <source>
        <dbReference type="ARBA" id="ARBA00023015"/>
    </source>
</evidence>
<keyword evidence="2" id="KW-0238">DNA-binding</keyword>
<dbReference type="SUPFAM" id="SSF46689">
    <property type="entry name" value="Homeodomain-like"/>
    <property type="match status" value="2"/>
</dbReference>
<sequence length="276" mass="30336">MDILTYLLSHFSLKAGVFYTGPICGVHDFEEDTTQGHVHLIHRGSVKISGPNIPSAIVINEPTVLFMPRPDKHRLEISEGEEIQALCGTIHFGYSQKNPISDSLPAILAAPLSALTNGVQVTDLLFSEAFERLEGRQGTLDRLCEILIMKLLRHGMAEGLIHGGVLAGLLDTKLSKALLEIHEHPARAWTVANMADAAGMSRSRFAEHFNRVLGESPADYLTSWRIITAQQLIRQGMQIKQVCGEVGYGSASAFNRAFSRKVGCSPSQWLKQHTDL</sequence>
<dbReference type="Proteomes" id="UP001597044">
    <property type="component" value="Unassembled WGS sequence"/>
</dbReference>
<dbReference type="InterPro" id="IPR050204">
    <property type="entry name" value="AraC_XylS_family_regulators"/>
</dbReference>
<dbReference type="InterPro" id="IPR032783">
    <property type="entry name" value="AraC_lig"/>
</dbReference>